<reference evidence="3" key="2">
    <citation type="journal article" date="2000" name="Genome Res.">
        <title>Normalization and subtraction of cap-trapper-selected cDNAs to prepare full-length cDNA libraries for rapid discovery of new genes.</title>
        <authorList>
            <person name="Carninci P."/>
            <person name="Shibata Y."/>
            <person name="Hayatsu N."/>
            <person name="Sugahara Y."/>
            <person name="Shibata K."/>
            <person name="Itoh M."/>
            <person name="Konno H."/>
            <person name="Okazaki Y."/>
            <person name="Muramatsu M."/>
            <person name="Hayashizaki Y."/>
        </authorList>
    </citation>
    <scope>NUCLEOTIDE SEQUENCE</scope>
    <source>
        <strain evidence="3">C57BL/6J</strain>
        <tissue evidence="3">Spinal cord</tissue>
    </source>
</reference>
<feature type="compositionally biased region" description="Pro residues" evidence="1">
    <location>
        <begin position="60"/>
        <end position="71"/>
    </location>
</feature>
<dbReference type="AlphaFoldDB" id="Q8CA87"/>
<evidence type="ECO:0000256" key="1">
    <source>
        <dbReference type="SAM" id="MobiDB-lite"/>
    </source>
</evidence>
<dbReference type="EMBL" id="AK039293">
    <property type="protein sequence ID" value="BAC30308.1"/>
    <property type="molecule type" value="mRNA"/>
</dbReference>
<reference evidence="3" key="3">
    <citation type="journal article" date="2000" name="Genome Res.">
        <title>RIKEN integrated sequence analysis (RISA) system--384-format sequencing pipeline with 384 multicapillary sequencer.</title>
        <authorList>
            <person name="Shibata K."/>
            <person name="Itoh M."/>
            <person name="Aizawa K."/>
            <person name="Nagaoka S."/>
            <person name="Sasaki N."/>
            <person name="Carninci P."/>
            <person name="Konno H."/>
            <person name="Akiyama J."/>
            <person name="Nishi K."/>
            <person name="Kitsunai T."/>
            <person name="Tashiro H."/>
            <person name="Itoh M."/>
            <person name="Sumi N."/>
            <person name="Ishii Y."/>
            <person name="Nakamura S."/>
            <person name="Hazama M."/>
            <person name="Nishine T."/>
            <person name="Harada A."/>
            <person name="Yamamoto R."/>
            <person name="Matsumoto H."/>
            <person name="Sakaguchi S."/>
            <person name="Ikegami T."/>
            <person name="Kashiwagi K."/>
            <person name="Fujiwake S."/>
            <person name="Inoue K."/>
            <person name="Togawa Y."/>
            <person name="Izawa M."/>
            <person name="Ohara E."/>
            <person name="Watahiki M."/>
            <person name="Yoneda Y."/>
            <person name="Ishikawa T."/>
            <person name="Ozawa K."/>
            <person name="Tanaka T."/>
            <person name="Matsuura S."/>
            <person name="Kawai J."/>
            <person name="Okazaki Y."/>
            <person name="Muramatsu M."/>
            <person name="Inoue Y."/>
            <person name="Kira A."/>
            <person name="Hayashizaki Y."/>
        </authorList>
    </citation>
    <scope>NUCLEOTIDE SEQUENCE</scope>
    <source>
        <strain evidence="3">C57BL/6J</strain>
        <tissue evidence="3">Spinal cord</tissue>
    </source>
</reference>
<evidence type="ECO:0000313" key="4">
    <source>
        <dbReference type="MGI" id="MGI:3045380"/>
    </source>
</evidence>
<dbReference type="AGR" id="MGI:3045380"/>
<keyword evidence="2" id="KW-1133">Transmembrane helix</keyword>
<reference evidence="3" key="6">
    <citation type="journal article" date="2002" name="Nature">
        <title>Analysis of the mouse transcriptome based on functional annotation of 60,770 full-length cDNAs.</title>
        <authorList>
            <consortium name="The FANTOM Consortium and the RIKEN Genome Exploration Research Group Phase I and II Team"/>
        </authorList>
    </citation>
    <scope>NUCLEOTIDE SEQUENCE</scope>
    <source>
        <strain evidence="3">C57BL/6J</strain>
        <tissue evidence="3">Spinal cord</tissue>
    </source>
</reference>
<reference evidence="3" key="1">
    <citation type="journal article" date="1999" name="Methods Enzymol.">
        <title>High-efficiency full-length cDNA cloning.</title>
        <authorList>
            <person name="Carninci P."/>
            <person name="Hayashizaki Y."/>
        </authorList>
    </citation>
    <scope>NUCLEOTIDE SEQUENCE</scope>
    <source>
        <strain evidence="3">C57BL/6J</strain>
        <tissue evidence="3">Spinal cord</tissue>
    </source>
</reference>
<reference evidence="3" key="4">
    <citation type="journal article" date="2001" name="Nature">
        <title>Functional annotation of a full-length mouse cDNA collection.</title>
        <authorList>
            <consortium name="The RIKEN Genome Exploration Research Group Phase II Team and the FANTOM Consortium"/>
        </authorList>
    </citation>
    <scope>NUCLEOTIDE SEQUENCE</scope>
    <source>
        <strain evidence="3">C57BL/6J</strain>
        <tissue evidence="3">Spinal cord</tissue>
    </source>
</reference>
<evidence type="ECO:0000313" key="3">
    <source>
        <dbReference type="EMBL" id="BAC30308.1"/>
    </source>
</evidence>
<dbReference type="HOGENOM" id="CLU_1874776_0_0_1"/>
<dbReference type="MGI" id="MGI:3045380">
    <property type="gene designation" value="A330017A19Rik"/>
</dbReference>
<reference evidence="3" key="7">
    <citation type="journal article" date="2005" name="Science">
        <title>The Transcriptional Landscape of the Mammalian Genome.</title>
        <authorList>
            <consortium name="The FANTOM Consortium"/>
            <consortium name="Riken Genome Exploration Research Group and Genome Science Group (Genome Network Project Core Group)"/>
        </authorList>
    </citation>
    <scope>NUCLEOTIDE SEQUENCE</scope>
    <source>
        <strain evidence="3">C57BL/6J</strain>
        <tissue evidence="3">Spinal cord</tissue>
    </source>
</reference>
<feature type="region of interest" description="Disordered" evidence="1">
    <location>
        <begin position="59"/>
        <end position="96"/>
    </location>
</feature>
<sequence>MEGGVIAPPGPRRRKLQLEQLAREPLACLWVFFFLSLSLFFFPFPFSLPSPLCSAGPCRPGNPHPSCPPPSTAARRGLGASGSPWAVTGAGRKRKSPLWERLGSSLERAPGFLGESKNRLFFLMANCCSRRGGGGG</sequence>
<keyword evidence="2" id="KW-0472">Membrane</keyword>
<reference evidence="3" key="8">
    <citation type="journal article" date="2005" name="Science">
        <title>Antisense Transcription in the Mammalian Transcriptome.</title>
        <authorList>
            <consortium name="RIKEN Genome Exploration Research Group and Genome Science Group (Genome Network Project Core Group) and the FANTOM Consortium"/>
        </authorList>
    </citation>
    <scope>NUCLEOTIDE SEQUENCE</scope>
    <source>
        <strain evidence="3">C57BL/6J</strain>
        <tissue evidence="3">Spinal cord</tissue>
    </source>
</reference>
<name>Q8CA87_MOUSE</name>
<organism evidence="3">
    <name type="scientific">Mus musculus</name>
    <name type="common">Mouse</name>
    <dbReference type="NCBI Taxonomy" id="10090"/>
    <lineage>
        <taxon>Eukaryota</taxon>
        <taxon>Metazoa</taxon>
        <taxon>Chordata</taxon>
        <taxon>Craniata</taxon>
        <taxon>Vertebrata</taxon>
        <taxon>Euteleostomi</taxon>
        <taxon>Mammalia</taxon>
        <taxon>Eutheria</taxon>
        <taxon>Euarchontoglires</taxon>
        <taxon>Glires</taxon>
        <taxon>Rodentia</taxon>
        <taxon>Myomorpha</taxon>
        <taxon>Muroidea</taxon>
        <taxon>Muridae</taxon>
        <taxon>Murinae</taxon>
        <taxon>Mus</taxon>
        <taxon>Mus</taxon>
    </lineage>
</organism>
<keyword evidence="2" id="KW-0812">Transmembrane</keyword>
<accession>Q8CA87</accession>
<proteinExistence type="evidence at transcript level"/>
<reference evidence="3" key="5">
    <citation type="submission" date="2001-07" db="EMBL/GenBank/DDBJ databases">
        <authorList>
            <person name="Adachi J."/>
            <person name="Aizawa K."/>
            <person name="Akimura T."/>
            <person name="Arakawa T."/>
            <person name="Bono H."/>
            <person name="Carninci P."/>
            <person name="Fukuda S."/>
            <person name="Furuno M."/>
            <person name="Hanagaki T."/>
            <person name="Hara A."/>
            <person name="Hashizume W."/>
            <person name="Hayashida K."/>
            <person name="Hayatsu N."/>
            <person name="Hiramoto K."/>
            <person name="Hiraoka T."/>
            <person name="Hirozane T."/>
            <person name="Hori F."/>
            <person name="Imotani K."/>
            <person name="Ishii Y."/>
            <person name="Itoh M."/>
            <person name="Kagawa I."/>
            <person name="Kasukawa T."/>
            <person name="Katoh H."/>
            <person name="Kawai J."/>
            <person name="Kojima Y."/>
            <person name="Kondo S."/>
            <person name="Konno H."/>
            <person name="Kouda M."/>
            <person name="Koya S."/>
            <person name="Kurihara C."/>
            <person name="Matsuyama T."/>
            <person name="Miyazaki A."/>
            <person name="Murata M."/>
            <person name="Nakamura M."/>
            <person name="Nishi K."/>
            <person name="Nomura K."/>
            <person name="Numazaki R."/>
            <person name="Ohno M."/>
            <person name="Ohsato N."/>
            <person name="Okazaki Y."/>
            <person name="Saito R."/>
            <person name="Saitoh H."/>
            <person name="Sakai C."/>
            <person name="Sakai K."/>
            <person name="Sakazume N."/>
            <person name="Sano H."/>
            <person name="Sasaki D."/>
            <person name="Shibata K."/>
            <person name="Shinagawa A."/>
            <person name="Shiraki T."/>
            <person name="Sogabe Y."/>
            <person name="Tagami M."/>
            <person name="Tagawa A."/>
            <person name="Takahashi F."/>
            <person name="Takaku-Akahira S."/>
            <person name="Takeda Y."/>
            <person name="Tanaka T."/>
            <person name="Tomaru A."/>
            <person name="Toya T."/>
            <person name="Yasunishi A."/>
            <person name="Muramatsu M."/>
            <person name="Hayashizaki Y."/>
        </authorList>
    </citation>
    <scope>NUCLEOTIDE SEQUENCE</scope>
    <source>
        <strain evidence="3">C57BL/6J</strain>
        <tissue evidence="3">Spinal cord</tissue>
    </source>
</reference>
<gene>
    <name evidence="4" type="primary">A330017A19Rik</name>
</gene>
<evidence type="ECO:0000256" key="2">
    <source>
        <dbReference type="SAM" id="Phobius"/>
    </source>
</evidence>
<feature type="transmembrane region" description="Helical" evidence="2">
    <location>
        <begin position="21"/>
        <end position="44"/>
    </location>
</feature>
<protein>
    <submittedName>
        <fullName evidence="3">Uncharacterized protein</fullName>
    </submittedName>
</protein>